<evidence type="ECO:0000256" key="7">
    <source>
        <dbReference type="PROSITE-ProRule" id="PRU10141"/>
    </source>
</evidence>
<dbReference type="EMBL" id="JARXVH010000007">
    <property type="protein sequence ID" value="MDH6217478.1"/>
    <property type="molecule type" value="Genomic_DNA"/>
</dbReference>
<dbReference type="InterPro" id="IPR008271">
    <property type="entry name" value="Ser/Thr_kinase_AS"/>
</dbReference>
<feature type="compositionally biased region" description="Low complexity" evidence="8">
    <location>
        <begin position="325"/>
        <end position="335"/>
    </location>
</feature>
<dbReference type="PANTHER" id="PTHR43289:SF6">
    <property type="entry name" value="SERINE_THREONINE-PROTEIN KINASE NEKL-3"/>
    <property type="match status" value="1"/>
</dbReference>
<organism evidence="10 11">
    <name type="scientific">Streptomyces pseudovenezuelae</name>
    <dbReference type="NCBI Taxonomy" id="67350"/>
    <lineage>
        <taxon>Bacteria</taxon>
        <taxon>Bacillati</taxon>
        <taxon>Actinomycetota</taxon>
        <taxon>Actinomycetes</taxon>
        <taxon>Kitasatosporales</taxon>
        <taxon>Streptomycetaceae</taxon>
        <taxon>Streptomyces</taxon>
        <taxon>Streptomyces aurantiacus group</taxon>
    </lineage>
</organism>
<feature type="compositionally biased region" description="Gly residues" evidence="8">
    <location>
        <begin position="336"/>
        <end position="357"/>
    </location>
</feature>
<evidence type="ECO:0000256" key="4">
    <source>
        <dbReference type="ARBA" id="ARBA00022741"/>
    </source>
</evidence>
<dbReference type="PROSITE" id="PS50011">
    <property type="entry name" value="PROTEIN_KINASE_DOM"/>
    <property type="match status" value="1"/>
</dbReference>
<feature type="region of interest" description="Disordered" evidence="8">
    <location>
        <begin position="442"/>
        <end position="474"/>
    </location>
</feature>
<dbReference type="EC" id="2.7.11.1" evidence="1"/>
<dbReference type="SUPFAM" id="SSF56112">
    <property type="entry name" value="Protein kinase-like (PK-like)"/>
    <property type="match status" value="1"/>
</dbReference>
<keyword evidence="4 7" id="KW-0547">Nucleotide-binding</keyword>
<dbReference type="Gene3D" id="3.30.200.20">
    <property type="entry name" value="Phosphorylase Kinase, domain 1"/>
    <property type="match status" value="1"/>
</dbReference>
<feature type="binding site" evidence="7">
    <location>
        <position position="39"/>
    </location>
    <ligand>
        <name>ATP</name>
        <dbReference type="ChEBI" id="CHEBI:30616"/>
    </ligand>
</feature>
<gene>
    <name evidence="10" type="ORF">M2283_004806</name>
</gene>
<evidence type="ECO:0000256" key="3">
    <source>
        <dbReference type="ARBA" id="ARBA00022679"/>
    </source>
</evidence>
<dbReference type="Pfam" id="PF00069">
    <property type="entry name" value="Pkinase"/>
    <property type="match status" value="1"/>
</dbReference>
<sequence length="627" mass="66197">MQGQLVAGRYRLAESIGSGGMGRVWRAHDEVLHRAVAIKELTAALYVSEGDQERLLARTRAEARAAARINNSAVVTVHDVLEHDGRPWIVMELVEGYSLADAVKERGRIESAEAARIGLWVLRALRAAHTAGVLHRDVKPGNVLIGHDGRVLLTDFGIAQIEGDSTITRTGEVVGSVDYLAPERVRGHDPGPASDLWALGATLYTAVEGRSPFRRTSPLSTMQAVVEEEAAELRHAGPLAPVITALLHKDPALRPDTAEAEQLLAEAAEGRRPHGAQVYVPTQHGGVRHDPEAGTAGSQAGSRTGSQTGQGGTGSQAGPGGTGAQAGSAMPPYATGSGGSYPSGSGGSYPPGSGTPGTGYPADSAAGYPSASGSAHPSGSATPYPPVTGPTAVGPNGTGPGAPTGHGPAPKRRRLRTFVLAVALAALVGGGTVVALQKWDEGRQSDGSGSVSSSPQPSASSTSTENANGAVPAGWQRYDDPWGFSLHLPKGWTRSVLGVDGDLRQVDYSPDGGKHFVRIAIDKSSDFADAKAHQEDLEQQLQDLVDYQRVTMEENTYRDRKGSLWEYTWTALAKDPPYVAGPRHAVEETYFSRDGVEYAIYMSSPEKDWATTSKQFKWVLQSWQQPQ</sequence>
<keyword evidence="2" id="KW-0723">Serine/threonine-protein kinase</keyword>
<dbReference type="InterPro" id="IPR000719">
    <property type="entry name" value="Prot_kinase_dom"/>
</dbReference>
<evidence type="ECO:0000256" key="5">
    <source>
        <dbReference type="ARBA" id="ARBA00022777"/>
    </source>
</evidence>
<dbReference type="SMART" id="SM00220">
    <property type="entry name" value="S_TKc"/>
    <property type="match status" value="1"/>
</dbReference>
<keyword evidence="5" id="KW-0418">Kinase</keyword>
<evidence type="ECO:0000313" key="11">
    <source>
        <dbReference type="Proteomes" id="UP001160499"/>
    </source>
</evidence>
<name>A0ABT6LME3_9ACTN</name>
<feature type="compositionally biased region" description="Low complexity" evidence="8">
    <location>
        <begin position="358"/>
        <end position="382"/>
    </location>
</feature>
<evidence type="ECO:0000256" key="1">
    <source>
        <dbReference type="ARBA" id="ARBA00012513"/>
    </source>
</evidence>
<accession>A0ABT6LME3</accession>
<evidence type="ECO:0000313" key="10">
    <source>
        <dbReference type="EMBL" id="MDH6217478.1"/>
    </source>
</evidence>
<feature type="compositionally biased region" description="Low complexity" evidence="8">
    <location>
        <begin position="445"/>
        <end position="464"/>
    </location>
</feature>
<evidence type="ECO:0000259" key="9">
    <source>
        <dbReference type="PROSITE" id="PS50011"/>
    </source>
</evidence>
<feature type="region of interest" description="Disordered" evidence="8">
    <location>
        <begin position="281"/>
        <end position="411"/>
    </location>
</feature>
<feature type="domain" description="Protein kinase" evidence="9">
    <location>
        <begin position="10"/>
        <end position="264"/>
    </location>
</feature>
<keyword evidence="3 10" id="KW-0808">Transferase</keyword>
<dbReference type="PANTHER" id="PTHR43289">
    <property type="entry name" value="MITOGEN-ACTIVATED PROTEIN KINASE KINASE KINASE 20-RELATED"/>
    <property type="match status" value="1"/>
</dbReference>
<dbReference type="RefSeq" id="WP_280878396.1">
    <property type="nucleotide sequence ID" value="NZ_JARXVH010000007.1"/>
</dbReference>
<evidence type="ECO:0000256" key="6">
    <source>
        <dbReference type="ARBA" id="ARBA00022840"/>
    </source>
</evidence>
<feature type="compositionally biased region" description="Low complexity" evidence="8">
    <location>
        <begin position="293"/>
        <end position="307"/>
    </location>
</feature>
<dbReference type="PROSITE" id="PS00107">
    <property type="entry name" value="PROTEIN_KINASE_ATP"/>
    <property type="match status" value="1"/>
</dbReference>
<dbReference type="InterPro" id="IPR017441">
    <property type="entry name" value="Protein_kinase_ATP_BS"/>
</dbReference>
<evidence type="ECO:0000256" key="8">
    <source>
        <dbReference type="SAM" id="MobiDB-lite"/>
    </source>
</evidence>
<comment type="caution">
    <text evidence="10">The sequence shown here is derived from an EMBL/GenBank/DDBJ whole genome shotgun (WGS) entry which is preliminary data.</text>
</comment>
<dbReference type="CDD" id="cd14014">
    <property type="entry name" value="STKc_PknB_like"/>
    <property type="match status" value="1"/>
</dbReference>
<keyword evidence="11" id="KW-1185">Reference proteome</keyword>
<protein>
    <recommendedName>
        <fullName evidence="1">non-specific serine/threonine protein kinase</fullName>
        <ecNumber evidence="1">2.7.11.1</ecNumber>
    </recommendedName>
</protein>
<reference evidence="10 11" key="1">
    <citation type="submission" date="2023-04" db="EMBL/GenBank/DDBJ databases">
        <title>Forest soil microbial communities from Buena Vista Peninsula, Colon Province, Panama.</title>
        <authorList>
            <person name="Bouskill N."/>
        </authorList>
    </citation>
    <scope>NUCLEOTIDE SEQUENCE [LARGE SCALE GENOMIC DNA]</scope>
    <source>
        <strain evidence="10 11">GGS1</strain>
    </source>
</reference>
<proteinExistence type="predicted"/>
<dbReference type="Proteomes" id="UP001160499">
    <property type="component" value="Unassembled WGS sequence"/>
</dbReference>
<dbReference type="PROSITE" id="PS00108">
    <property type="entry name" value="PROTEIN_KINASE_ST"/>
    <property type="match status" value="1"/>
</dbReference>
<evidence type="ECO:0000256" key="2">
    <source>
        <dbReference type="ARBA" id="ARBA00022527"/>
    </source>
</evidence>
<dbReference type="Gene3D" id="1.10.510.10">
    <property type="entry name" value="Transferase(Phosphotransferase) domain 1"/>
    <property type="match status" value="1"/>
</dbReference>
<keyword evidence="6 7" id="KW-0067">ATP-binding</keyword>
<dbReference type="GO" id="GO:0004674">
    <property type="term" value="F:protein serine/threonine kinase activity"/>
    <property type="evidence" value="ECO:0007669"/>
    <property type="project" value="UniProtKB-EC"/>
</dbReference>
<dbReference type="InterPro" id="IPR011009">
    <property type="entry name" value="Kinase-like_dom_sf"/>
</dbReference>
<feature type="compositionally biased region" description="Gly residues" evidence="8">
    <location>
        <begin position="308"/>
        <end position="324"/>
    </location>
</feature>